<dbReference type="InterPro" id="IPR000008">
    <property type="entry name" value="C2_dom"/>
</dbReference>
<dbReference type="GO" id="GO:0016540">
    <property type="term" value="P:protein autoprocessing"/>
    <property type="evidence" value="ECO:0007669"/>
    <property type="project" value="UniProtKB-UniRule"/>
</dbReference>
<keyword evidence="3 12" id="KW-0210">Decarboxylase</keyword>
<keyword evidence="5 12" id="KW-0443">Lipid metabolism</keyword>
<keyword evidence="17" id="KW-1185">Reference proteome</keyword>
<dbReference type="OMA" id="PSRHNAC"/>
<evidence type="ECO:0000256" key="9">
    <source>
        <dbReference type="ARBA" id="ARBA00023239"/>
    </source>
</evidence>
<dbReference type="Pfam" id="PF13499">
    <property type="entry name" value="EF-hand_7"/>
    <property type="match status" value="1"/>
</dbReference>
<evidence type="ECO:0000256" key="10">
    <source>
        <dbReference type="ARBA" id="ARBA00023264"/>
    </source>
</evidence>
<dbReference type="OrthoDB" id="5973539at2759"/>
<dbReference type="Proteomes" id="UP000244005">
    <property type="component" value="Unassembled WGS sequence"/>
</dbReference>
<dbReference type="GO" id="GO:0006646">
    <property type="term" value="P:phosphatidylethanolamine biosynthetic process"/>
    <property type="evidence" value="ECO:0007669"/>
    <property type="project" value="UniProtKB-UniRule"/>
</dbReference>
<dbReference type="AlphaFoldDB" id="A0A2R6WR80"/>
<comment type="catalytic activity">
    <reaction evidence="12">
        <text>a 1,2-diacyl-sn-glycero-3-phospho-L-serine + H(+) = a 1,2-diacyl-sn-glycero-3-phosphoethanolamine + CO2</text>
        <dbReference type="Rhea" id="RHEA:20828"/>
        <dbReference type="ChEBI" id="CHEBI:15378"/>
        <dbReference type="ChEBI" id="CHEBI:16526"/>
        <dbReference type="ChEBI" id="CHEBI:57262"/>
        <dbReference type="ChEBI" id="CHEBI:64612"/>
        <dbReference type="EC" id="4.1.1.65"/>
    </reaction>
</comment>
<gene>
    <name evidence="12" type="primary">PSD2</name>
    <name evidence="16" type="ORF">MARPO_0064s0044</name>
</gene>
<name>A0A2R6WR80_MARPO</name>
<dbReference type="UniPathway" id="UPA00558">
    <property type="reaction ID" value="UER00616"/>
</dbReference>
<dbReference type="GO" id="GO:0005509">
    <property type="term" value="F:calcium ion binding"/>
    <property type="evidence" value="ECO:0007669"/>
    <property type="project" value="InterPro"/>
</dbReference>
<evidence type="ECO:0000256" key="11">
    <source>
        <dbReference type="ARBA" id="ARBA00023317"/>
    </source>
</evidence>
<dbReference type="Pfam" id="PF00168">
    <property type="entry name" value="C2"/>
    <property type="match status" value="1"/>
</dbReference>
<keyword evidence="7 12" id="KW-0865">Zymogen</keyword>
<evidence type="ECO:0000256" key="4">
    <source>
        <dbReference type="ARBA" id="ARBA00022837"/>
    </source>
</evidence>
<evidence type="ECO:0000259" key="14">
    <source>
        <dbReference type="PROSITE" id="PS50004"/>
    </source>
</evidence>
<dbReference type="InterPro" id="IPR033179">
    <property type="entry name" value="PSD_type2_pro"/>
</dbReference>
<feature type="region of interest" description="Disordered" evidence="13">
    <location>
        <begin position="1"/>
        <end position="48"/>
    </location>
</feature>
<keyword evidence="8 12" id="KW-0594">Phospholipid biosynthesis</keyword>
<evidence type="ECO:0000256" key="2">
    <source>
        <dbReference type="ARBA" id="ARBA00022516"/>
    </source>
</evidence>
<feature type="chain" id="PRO_5023291986" description="Phosphatidylserine decarboxylase 2 beta chain" evidence="12">
    <location>
        <begin position="1"/>
        <end position="601"/>
    </location>
</feature>
<dbReference type="EC" id="4.1.1.65" evidence="12"/>
<keyword evidence="2 12" id="KW-0444">Lipid biosynthesis</keyword>
<evidence type="ECO:0000256" key="6">
    <source>
        <dbReference type="ARBA" id="ARBA00023136"/>
    </source>
</evidence>
<feature type="active site" description="Charge relay system; for autoendoproteolytic cleavage activity" evidence="12">
    <location>
        <position position="458"/>
    </location>
</feature>
<evidence type="ECO:0000256" key="1">
    <source>
        <dbReference type="ARBA" id="ARBA00005189"/>
    </source>
</evidence>
<keyword evidence="11 12" id="KW-0670">Pyruvate</keyword>
<feature type="domain" description="EF-hand" evidence="15">
    <location>
        <begin position="224"/>
        <end position="259"/>
    </location>
</feature>
<sequence>MLSPEMGHGHSHGKCEEEEEKEEQNGSSRPRLAGGGGSRNRLRRAFRSTGSKNELRKCIKQEQFSGIVRITLFSAEMRFKDKWFACVSLGEQTFRTATSNNTDKPQWNSKKNIVLEANGPRIVHISVFETNKFTKNNLVGYCELDLSEIFNPDVDHNKEEHKLLDPNGLTEDVGTITLGYDAQDRDDTEMGFARRLLSLVDYDADGELSLDEFRDLIKAFGNKVSDKKLEEIYNKADVNQDRKVSADELAELIAKSGDRDVLVKQCPVCGEALGNIDELNDIIHMTLCFDEGTGNQIMTGGFLTEKQASYGWMFKLSEWVNLSSYDAGGLKSGASAAHILVFDRRTKRLVEELIDRKIVLSLRAIYQSKLTLALLDMRTKSLLVNMSIKQGERMSTPQSAHDILKFIEFFQDRIKVDEFKYPIEHYKTFNDFFIRELKPGCRPIAHEDNDAVAVCGADCRLMAFNTCDDATRFWIKGRKFSIKGLLGSDEIGKDFAEGTLVIFRLAPQDYHRFHMPISGVVGPIIHIPGHLYTVNPIAVNSKYCNVFTDNKRAVSVIESKEFGKMAFVAIGATMVGSITFTKNVGDKVKKGDEFGYFSFGGSTCIMVFQKGAIELDEDLLANSERSLETLVTVGESLGVARMYSAEVNDQVHRPSIQDSVVGLDNDVARKGVLASASFNVRGGHLGLEGEPEYDVGSD</sequence>
<dbReference type="PANTHER" id="PTHR10067:SF17">
    <property type="entry name" value="PHOSPHATIDYLSERINE DECARBOXYLASE PROENZYME 2"/>
    <property type="match status" value="1"/>
</dbReference>
<dbReference type="InterPro" id="IPR002048">
    <property type="entry name" value="EF_hand_dom"/>
</dbReference>
<evidence type="ECO:0000256" key="3">
    <source>
        <dbReference type="ARBA" id="ARBA00022793"/>
    </source>
</evidence>
<dbReference type="InterPro" id="IPR018247">
    <property type="entry name" value="EF_Hand_1_Ca_BS"/>
</dbReference>
<proteinExistence type="inferred from homology"/>
<comment type="cofactor">
    <cofactor evidence="12">
        <name>pyruvate</name>
        <dbReference type="ChEBI" id="CHEBI:15361"/>
    </cofactor>
    <text evidence="12">Binds 1 pyruvoyl group covalently per subunit.</text>
</comment>
<feature type="domain" description="C2" evidence="14">
    <location>
        <begin position="38"/>
        <end position="161"/>
    </location>
</feature>
<feature type="chain" id="PRO_5023291985" description="Phosphatidylserine decarboxylase 2 alpha chain" evidence="12">
    <location>
        <begin position="602"/>
        <end position="698"/>
    </location>
</feature>
<comment type="domain">
    <text evidence="12">The C2 domains have an essential, but non-catalytic function. They may facilitate interactions with other proteins and are required for lipid transport function.</text>
</comment>
<evidence type="ECO:0000313" key="17">
    <source>
        <dbReference type="Proteomes" id="UP000244005"/>
    </source>
</evidence>
<dbReference type="Gene3D" id="1.10.238.10">
    <property type="entry name" value="EF-hand"/>
    <property type="match status" value="1"/>
</dbReference>
<comment type="similarity">
    <text evidence="12">Belongs to the phosphatidylserine decarboxylase family. PSD-B subfamily. Eukaryotic type II sub-subfamily.</text>
</comment>
<feature type="site" description="Cleavage (non-hydrolytic); by autocatalysis" evidence="12">
    <location>
        <begin position="601"/>
        <end position="602"/>
    </location>
</feature>
<comment type="PTM">
    <text evidence="12">Is synthesized initially as an inactive proenzyme. Formation of the active enzyme involves a self-maturation process in which the active site pyruvoyl group is generated from an internal serine residue via an autocatalytic post-translational modification. Two non-identical subunits are generated from the proenzyme in this reaction, and the pyruvate is formed at the N-terminus of the alpha chain, which is derived from the carboxyl end of the proenzyme. The autoendoproteolytic cleavage occurs by a canonical serine protease mechanism, in which the side chain hydroxyl group of the serine supplies its oxygen atom to form the C-terminus of the beta chain, while the remainder of the serine residue undergoes an oxidative deamination to produce ammonia and the pyruvoyl prosthetic group on the alpha chain. During this reaction, the Ser that is part of the protease active site of the proenzyme becomes the pyruvoyl prosthetic group, which constitutes an essential element of the active site of the mature decarboxylase.</text>
</comment>
<accession>A0A2R6WR80</accession>
<dbReference type="InterPro" id="IPR011992">
    <property type="entry name" value="EF-hand-dom_pair"/>
</dbReference>
<dbReference type="HAMAP" id="MF_00663">
    <property type="entry name" value="PS_decarb_PSD_B_type2"/>
    <property type="match status" value="1"/>
</dbReference>
<evidence type="ECO:0000256" key="13">
    <source>
        <dbReference type="SAM" id="MobiDB-lite"/>
    </source>
</evidence>
<dbReference type="EMBL" id="KZ772736">
    <property type="protein sequence ID" value="PTQ36359.1"/>
    <property type="molecule type" value="Genomic_DNA"/>
</dbReference>
<comment type="pathway">
    <text evidence="1">Lipid metabolism.</text>
</comment>
<dbReference type="GO" id="GO:0004609">
    <property type="term" value="F:phosphatidylserine decarboxylase activity"/>
    <property type="evidence" value="ECO:0007669"/>
    <property type="project" value="UniProtKB-UniRule"/>
</dbReference>
<keyword evidence="9 12" id="KW-0456">Lyase</keyword>
<dbReference type="Gramene" id="Mp8g01550.1">
    <property type="protein sequence ID" value="Mp8g01550.1.cds"/>
    <property type="gene ID" value="Mp8g01550"/>
</dbReference>
<feature type="active site" description="Charge relay system; for autoendoproteolytic cleavage activity" evidence="12">
    <location>
        <position position="602"/>
    </location>
</feature>
<feature type="domain" description="EF-hand" evidence="15">
    <location>
        <begin position="188"/>
        <end position="223"/>
    </location>
</feature>
<dbReference type="NCBIfam" id="TIGR00163">
    <property type="entry name" value="PS_decarb"/>
    <property type="match status" value="1"/>
</dbReference>
<dbReference type="CDD" id="cd00051">
    <property type="entry name" value="EFh"/>
    <property type="match status" value="1"/>
</dbReference>
<organism evidence="16 17">
    <name type="scientific">Marchantia polymorpha</name>
    <name type="common">Common liverwort</name>
    <name type="synonym">Marchantia aquatica</name>
    <dbReference type="NCBI Taxonomy" id="3197"/>
    <lineage>
        <taxon>Eukaryota</taxon>
        <taxon>Viridiplantae</taxon>
        <taxon>Streptophyta</taxon>
        <taxon>Embryophyta</taxon>
        <taxon>Marchantiophyta</taxon>
        <taxon>Marchantiopsida</taxon>
        <taxon>Marchantiidae</taxon>
        <taxon>Marchantiales</taxon>
        <taxon>Marchantiaceae</taxon>
        <taxon>Marchantia</taxon>
    </lineage>
</organism>
<dbReference type="SUPFAM" id="SSF47473">
    <property type="entry name" value="EF-hand"/>
    <property type="match status" value="1"/>
</dbReference>
<reference evidence="17" key="1">
    <citation type="journal article" date="2017" name="Cell">
        <title>Insights into land plant evolution garnered from the Marchantia polymorpha genome.</title>
        <authorList>
            <person name="Bowman J.L."/>
            <person name="Kohchi T."/>
            <person name="Yamato K.T."/>
            <person name="Jenkins J."/>
            <person name="Shu S."/>
            <person name="Ishizaki K."/>
            <person name="Yamaoka S."/>
            <person name="Nishihama R."/>
            <person name="Nakamura Y."/>
            <person name="Berger F."/>
            <person name="Adam C."/>
            <person name="Aki S.S."/>
            <person name="Althoff F."/>
            <person name="Araki T."/>
            <person name="Arteaga-Vazquez M.A."/>
            <person name="Balasubrmanian S."/>
            <person name="Barry K."/>
            <person name="Bauer D."/>
            <person name="Boehm C.R."/>
            <person name="Briginshaw L."/>
            <person name="Caballero-Perez J."/>
            <person name="Catarino B."/>
            <person name="Chen F."/>
            <person name="Chiyoda S."/>
            <person name="Chovatia M."/>
            <person name="Davies K.M."/>
            <person name="Delmans M."/>
            <person name="Demura T."/>
            <person name="Dierschke T."/>
            <person name="Dolan L."/>
            <person name="Dorantes-Acosta A.E."/>
            <person name="Eklund D.M."/>
            <person name="Florent S.N."/>
            <person name="Flores-Sandoval E."/>
            <person name="Fujiyama A."/>
            <person name="Fukuzawa H."/>
            <person name="Galik B."/>
            <person name="Grimanelli D."/>
            <person name="Grimwood J."/>
            <person name="Grossniklaus U."/>
            <person name="Hamada T."/>
            <person name="Haseloff J."/>
            <person name="Hetherington A.J."/>
            <person name="Higo A."/>
            <person name="Hirakawa Y."/>
            <person name="Hundley H.N."/>
            <person name="Ikeda Y."/>
            <person name="Inoue K."/>
            <person name="Inoue S.I."/>
            <person name="Ishida S."/>
            <person name="Jia Q."/>
            <person name="Kakita M."/>
            <person name="Kanazawa T."/>
            <person name="Kawai Y."/>
            <person name="Kawashima T."/>
            <person name="Kennedy M."/>
            <person name="Kinose K."/>
            <person name="Kinoshita T."/>
            <person name="Kohara Y."/>
            <person name="Koide E."/>
            <person name="Komatsu K."/>
            <person name="Kopischke S."/>
            <person name="Kubo M."/>
            <person name="Kyozuka J."/>
            <person name="Lagercrantz U."/>
            <person name="Lin S.S."/>
            <person name="Lindquist E."/>
            <person name="Lipzen A.M."/>
            <person name="Lu C.W."/>
            <person name="De Luna E."/>
            <person name="Martienssen R.A."/>
            <person name="Minamino N."/>
            <person name="Mizutani M."/>
            <person name="Mizutani M."/>
            <person name="Mochizuki N."/>
            <person name="Monte I."/>
            <person name="Mosher R."/>
            <person name="Nagasaki H."/>
            <person name="Nakagami H."/>
            <person name="Naramoto S."/>
            <person name="Nishitani K."/>
            <person name="Ohtani M."/>
            <person name="Okamoto T."/>
            <person name="Okumura M."/>
            <person name="Phillips J."/>
            <person name="Pollak B."/>
            <person name="Reinders A."/>
            <person name="Rovekamp M."/>
            <person name="Sano R."/>
            <person name="Sawa S."/>
            <person name="Schmid M.W."/>
            <person name="Shirakawa M."/>
            <person name="Solano R."/>
            <person name="Spunde A."/>
            <person name="Suetsugu N."/>
            <person name="Sugano S."/>
            <person name="Sugiyama A."/>
            <person name="Sun R."/>
            <person name="Suzuki Y."/>
            <person name="Takenaka M."/>
            <person name="Takezawa D."/>
            <person name="Tomogane H."/>
            <person name="Tsuzuki M."/>
            <person name="Ueda T."/>
            <person name="Umeda M."/>
            <person name="Ward J.M."/>
            <person name="Watanabe Y."/>
            <person name="Yazaki K."/>
            <person name="Yokoyama R."/>
            <person name="Yoshitake Y."/>
            <person name="Yotsui I."/>
            <person name="Zachgo S."/>
            <person name="Schmutz J."/>
        </authorList>
    </citation>
    <scope>NUCLEOTIDE SEQUENCE [LARGE SCALE GENOMIC DNA]</scope>
    <source>
        <strain evidence="17">Tak-1</strain>
    </source>
</reference>
<evidence type="ECO:0000256" key="7">
    <source>
        <dbReference type="ARBA" id="ARBA00023145"/>
    </source>
</evidence>
<feature type="modified residue" description="Pyruvic acid (Ser); by autocatalysis" evidence="12">
    <location>
        <position position="602"/>
    </location>
</feature>
<feature type="active site" description="Schiff-base intermediate with substrate; via pyruvic acid; for decarboxylase activity" evidence="12">
    <location>
        <position position="602"/>
    </location>
</feature>
<evidence type="ECO:0000256" key="5">
    <source>
        <dbReference type="ARBA" id="ARBA00023098"/>
    </source>
</evidence>
<feature type="active site" description="Charge relay system; for autoendoproteolytic cleavage activity" evidence="12">
    <location>
        <position position="514"/>
    </location>
</feature>
<evidence type="ECO:0000256" key="8">
    <source>
        <dbReference type="ARBA" id="ARBA00023209"/>
    </source>
</evidence>
<keyword evidence="4" id="KW-0106">Calcium</keyword>
<keyword evidence="10 12" id="KW-1208">Phospholipid metabolism</keyword>
<evidence type="ECO:0000259" key="15">
    <source>
        <dbReference type="PROSITE" id="PS50222"/>
    </source>
</evidence>
<dbReference type="InterPro" id="IPR003817">
    <property type="entry name" value="PS_Dcarbxylase"/>
</dbReference>
<dbReference type="InterPro" id="IPR035892">
    <property type="entry name" value="C2_domain_sf"/>
</dbReference>
<dbReference type="SUPFAM" id="SSF49562">
    <property type="entry name" value="C2 domain (Calcium/lipid-binding domain, CaLB)"/>
    <property type="match status" value="1"/>
</dbReference>
<evidence type="ECO:0000256" key="12">
    <source>
        <dbReference type="HAMAP-Rule" id="MF_03209"/>
    </source>
</evidence>
<dbReference type="PROSITE" id="PS00018">
    <property type="entry name" value="EF_HAND_1"/>
    <property type="match status" value="2"/>
</dbReference>
<dbReference type="CDD" id="cd00030">
    <property type="entry name" value="C2"/>
    <property type="match status" value="1"/>
</dbReference>
<protein>
    <recommendedName>
        <fullName evidence="12">Phosphatidylserine decarboxylase proenzyme 2</fullName>
        <ecNumber evidence="12">4.1.1.65</ecNumber>
    </recommendedName>
    <component>
        <recommendedName>
            <fullName evidence="12">Phosphatidylserine decarboxylase 2 beta chain</fullName>
        </recommendedName>
    </component>
    <component>
        <recommendedName>
            <fullName evidence="12">Phosphatidylserine decarboxylase 2 alpha chain</fullName>
        </recommendedName>
    </component>
</protein>
<dbReference type="InterPro" id="IPR033177">
    <property type="entry name" value="PSD-B"/>
</dbReference>
<evidence type="ECO:0000313" key="16">
    <source>
        <dbReference type="EMBL" id="PTQ36359.1"/>
    </source>
</evidence>
<dbReference type="SMART" id="SM00054">
    <property type="entry name" value="EFh"/>
    <property type="match status" value="2"/>
</dbReference>
<dbReference type="PANTHER" id="PTHR10067">
    <property type="entry name" value="PHOSPHATIDYLSERINE DECARBOXYLASE"/>
    <property type="match status" value="1"/>
</dbReference>
<comment type="subunit">
    <text evidence="12">Heterodimer of a large membrane-associated beta subunit and a small pyruvoyl-containing alpha subunit.</text>
</comment>
<comment type="pathway">
    <text evidence="12">Phospholipid metabolism; phosphatidylethanolamine biosynthesis; phosphatidylethanolamine from CDP-diacylglycerol: step 2/2.</text>
</comment>
<dbReference type="PROSITE" id="PS50004">
    <property type="entry name" value="C2"/>
    <property type="match status" value="1"/>
</dbReference>
<keyword evidence="6 12" id="KW-0472">Membrane</keyword>
<dbReference type="Gene3D" id="2.60.40.150">
    <property type="entry name" value="C2 domain"/>
    <property type="match status" value="1"/>
</dbReference>
<comment type="function">
    <text evidence="12">Catalyzes the formation of phosphatidylethanolamine (PtdEtn) from phosphatidylserine (PtdSer). Plays a central role in phospholipid metabolism and in the interorganelle trafficking of phosphatidylserine.</text>
</comment>
<dbReference type="Pfam" id="PF02666">
    <property type="entry name" value="PS_Dcarbxylase"/>
    <property type="match status" value="1"/>
</dbReference>
<dbReference type="PROSITE" id="PS50222">
    <property type="entry name" value="EF_HAND_2"/>
    <property type="match status" value="2"/>
</dbReference>